<dbReference type="EMBL" id="CP003944">
    <property type="protein sequence ID" value="AFZ49673.1"/>
    <property type="molecule type" value="Genomic_DNA"/>
</dbReference>
<keyword evidence="3" id="KW-1185">Reference proteome</keyword>
<sequence>MSEEQVQEFATLEAEQEQETQKATSETKAATGSKDSITLRRTEENRPVGDGKLELWGTFRTMGGDRPILASKLSVVESFRTMGGSRPVFATQLPTVGNFYSSGSRPIGASVLKIDETYSNFGNRPVASNQIDDPSLLMGYID</sequence>
<dbReference type="Proteomes" id="UP000010482">
    <property type="component" value="Chromosome"/>
</dbReference>
<dbReference type="STRING" id="13035.Dacsa_0944"/>
<dbReference type="HOGENOM" id="CLU_130851_0_0_3"/>
<evidence type="ECO:0000313" key="3">
    <source>
        <dbReference type="Proteomes" id="UP000010482"/>
    </source>
</evidence>
<feature type="compositionally biased region" description="Basic and acidic residues" evidence="1">
    <location>
        <begin position="37"/>
        <end position="51"/>
    </location>
</feature>
<dbReference type="AlphaFoldDB" id="K9YUA5"/>
<evidence type="ECO:0000313" key="2">
    <source>
        <dbReference type="EMBL" id="AFZ49673.1"/>
    </source>
</evidence>
<dbReference type="KEGG" id="dsl:Dacsa_0944"/>
<accession>K9YUA5</accession>
<feature type="region of interest" description="Disordered" evidence="1">
    <location>
        <begin position="1"/>
        <end position="51"/>
    </location>
</feature>
<name>K9YUA5_DACS8</name>
<reference evidence="2" key="1">
    <citation type="submission" date="2012-04" db="EMBL/GenBank/DDBJ databases">
        <title>Finished genome of Dactylococcopsis salina PCC 8305.</title>
        <authorList>
            <consortium name="US DOE Joint Genome Institute"/>
            <person name="Gugger M."/>
            <person name="Coursin T."/>
            <person name="Rippka R."/>
            <person name="Tandeau De Marsac N."/>
            <person name="Huntemann M."/>
            <person name="Wei C.-L."/>
            <person name="Han J."/>
            <person name="Detter J.C."/>
            <person name="Han C."/>
            <person name="Tapia R."/>
            <person name="Daligault H."/>
            <person name="Chen A."/>
            <person name="Krypides N."/>
            <person name="Mavromatis K."/>
            <person name="Markowitz V."/>
            <person name="Szeto E."/>
            <person name="Ivanova N."/>
            <person name="Ovchinnikova G."/>
            <person name="Pagani I."/>
            <person name="Pati A."/>
            <person name="Goodwin L."/>
            <person name="Peters L."/>
            <person name="Pitluck S."/>
            <person name="Woyke T."/>
            <person name="Kerfeld C."/>
        </authorList>
    </citation>
    <scope>NUCLEOTIDE SEQUENCE [LARGE SCALE GENOMIC DNA]</scope>
    <source>
        <strain evidence="2">PCC 8305</strain>
    </source>
</reference>
<protein>
    <submittedName>
        <fullName evidence="2">Uncharacterized protein</fullName>
    </submittedName>
</protein>
<proteinExistence type="predicted"/>
<evidence type="ECO:0000256" key="1">
    <source>
        <dbReference type="SAM" id="MobiDB-lite"/>
    </source>
</evidence>
<dbReference type="OrthoDB" id="427816at2"/>
<dbReference type="eggNOG" id="ENOG5032Y73">
    <property type="taxonomic scope" value="Bacteria"/>
</dbReference>
<dbReference type="RefSeq" id="WP_015228684.1">
    <property type="nucleotide sequence ID" value="NC_019780.1"/>
</dbReference>
<gene>
    <name evidence="2" type="ORF">Dacsa_0944</name>
</gene>
<organism evidence="2 3">
    <name type="scientific">Dactylococcopsis salina (strain PCC 8305)</name>
    <name type="common">Myxobactron salinum</name>
    <dbReference type="NCBI Taxonomy" id="13035"/>
    <lineage>
        <taxon>Bacteria</taxon>
        <taxon>Bacillati</taxon>
        <taxon>Cyanobacteriota</taxon>
        <taxon>Cyanophyceae</taxon>
        <taxon>Nodosilineales</taxon>
        <taxon>Cymatolegaceae</taxon>
        <taxon>Dactylococcopsis</taxon>
    </lineage>
</organism>